<evidence type="ECO:0000256" key="1">
    <source>
        <dbReference type="ARBA" id="ARBA00022649"/>
    </source>
</evidence>
<proteinExistence type="predicted"/>
<reference evidence="7 8" key="1">
    <citation type="journal article" date="2019" name="Emerg. Microbes Infect.">
        <title>Comprehensive subspecies identification of 175 nontuberculous mycobacteria species based on 7547 genomic profiles.</title>
        <authorList>
            <person name="Matsumoto Y."/>
            <person name="Kinjo T."/>
            <person name="Motooka D."/>
            <person name="Nabeya D."/>
            <person name="Jung N."/>
            <person name="Uechi K."/>
            <person name="Horii T."/>
            <person name="Iida T."/>
            <person name="Fujita J."/>
            <person name="Nakamura S."/>
        </authorList>
    </citation>
    <scope>NUCLEOTIDE SEQUENCE [LARGE SCALE GENOMIC DNA]</scope>
    <source>
        <strain evidence="7 8">JCM 30396</strain>
    </source>
</reference>
<keyword evidence="4" id="KW-0378">Hydrolase</keyword>
<dbReference type="InterPro" id="IPR002716">
    <property type="entry name" value="PIN_dom"/>
</dbReference>
<organism evidence="7 8">
    <name type="scientific">Mycolicibacterium helvum</name>
    <dbReference type="NCBI Taxonomy" id="1534349"/>
    <lineage>
        <taxon>Bacteria</taxon>
        <taxon>Bacillati</taxon>
        <taxon>Actinomycetota</taxon>
        <taxon>Actinomycetes</taxon>
        <taxon>Mycobacteriales</taxon>
        <taxon>Mycobacteriaceae</taxon>
        <taxon>Mycolicibacterium</taxon>
    </lineage>
</organism>
<dbReference type="RefSeq" id="WP_163751522.1">
    <property type="nucleotide sequence ID" value="NZ_AP022596.1"/>
</dbReference>
<name>A0A7I7TEN4_9MYCO</name>
<dbReference type="Pfam" id="PF01850">
    <property type="entry name" value="PIN"/>
    <property type="match status" value="1"/>
</dbReference>
<dbReference type="GO" id="GO:0046872">
    <property type="term" value="F:metal ion binding"/>
    <property type="evidence" value="ECO:0007669"/>
    <property type="project" value="UniProtKB-KW"/>
</dbReference>
<sequence>MTKPEPAPLVYLDTCIYIDLLARNEDEHKETGRPRWESAKAVLDAVNADRVILAASALLEAEVNCISVVRDGSESINEQVRGWFTAVSTQWTDIDRFLGRDAARLARQWQQFSAPNKRLGGADATHLAAAVRLGCSYLMTHDEGFPIGQNVDGVQVMRPAEVWERDLLDELADADQAELADATPTGSSDSE</sequence>
<keyword evidence="2" id="KW-0540">Nuclease</keyword>
<accession>A0A7I7TEN4</accession>
<dbReference type="KEGG" id="mhev:MHEL_58110"/>
<gene>
    <name evidence="7" type="ORF">MHEL_58110</name>
</gene>
<dbReference type="GO" id="GO:0016787">
    <property type="term" value="F:hydrolase activity"/>
    <property type="evidence" value="ECO:0007669"/>
    <property type="project" value="UniProtKB-KW"/>
</dbReference>
<dbReference type="AlphaFoldDB" id="A0A7I7TEN4"/>
<dbReference type="EMBL" id="AP022596">
    <property type="protein sequence ID" value="BBY67568.1"/>
    <property type="molecule type" value="Genomic_DNA"/>
</dbReference>
<protein>
    <recommendedName>
        <fullName evidence="6">PIN domain-containing protein</fullName>
    </recommendedName>
</protein>
<evidence type="ECO:0000256" key="2">
    <source>
        <dbReference type="ARBA" id="ARBA00022722"/>
    </source>
</evidence>
<keyword evidence="3" id="KW-0479">Metal-binding</keyword>
<keyword evidence="1" id="KW-1277">Toxin-antitoxin system</keyword>
<dbReference type="SUPFAM" id="SSF88723">
    <property type="entry name" value="PIN domain-like"/>
    <property type="match status" value="1"/>
</dbReference>
<dbReference type="Proteomes" id="UP000467148">
    <property type="component" value="Chromosome"/>
</dbReference>
<evidence type="ECO:0000256" key="4">
    <source>
        <dbReference type="ARBA" id="ARBA00022801"/>
    </source>
</evidence>
<evidence type="ECO:0000313" key="8">
    <source>
        <dbReference type="Proteomes" id="UP000467148"/>
    </source>
</evidence>
<evidence type="ECO:0000256" key="5">
    <source>
        <dbReference type="ARBA" id="ARBA00022842"/>
    </source>
</evidence>
<dbReference type="InterPro" id="IPR029060">
    <property type="entry name" value="PIN-like_dom_sf"/>
</dbReference>
<evidence type="ECO:0000313" key="7">
    <source>
        <dbReference type="EMBL" id="BBY67568.1"/>
    </source>
</evidence>
<dbReference type="GO" id="GO:0004518">
    <property type="term" value="F:nuclease activity"/>
    <property type="evidence" value="ECO:0007669"/>
    <property type="project" value="UniProtKB-KW"/>
</dbReference>
<keyword evidence="8" id="KW-1185">Reference proteome</keyword>
<feature type="domain" description="PIN" evidence="6">
    <location>
        <begin position="10"/>
        <end position="145"/>
    </location>
</feature>
<dbReference type="Gene3D" id="3.40.50.1010">
    <property type="entry name" value="5'-nuclease"/>
    <property type="match status" value="1"/>
</dbReference>
<keyword evidence="5" id="KW-0460">Magnesium</keyword>
<evidence type="ECO:0000256" key="3">
    <source>
        <dbReference type="ARBA" id="ARBA00022723"/>
    </source>
</evidence>
<evidence type="ECO:0000259" key="6">
    <source>
        <dbReference type="Pfam" id="PF01850"/>
    </source>
</evidence>